<dbReference type="PANTHER" id="PTHR47505">
    <property type="entry name" value="DNA UTILIZATION PROTEIN YHGH"/>
    <property type="match status" value="1"/>
</dbReference>
<feature type="domain" description="Phosphoribosyltransferase" evidence="2">
    <location>
        <begin position="190"/>
        <end position="237"/>
    </location>
</feature>
<dbReference type="InterPro" id="IPR000836">
    <property type="entry name" value="PRTase_dom"/>
</dbReference>
<evidence type="ECO:0000256" key="1">
    <source>
        <dbReference type="ARBA" id="ARBA00008007"/>
    </source>
</evidence>
<reference evidence="4" key="1">
    <citation type="submission" date="2021-01" db="EMBL/GenBank/DDBJ databases">
        <title>Tabrizicola alba sp. nov. a motile alkaliphilic bacterium isolated from a soda lake.</title>
        <authorList>
            <person name="Szuroczki S."/>
            <person name="Abbaszade G."/>
            <person name="Schumann P."/>
            <person name="Toth E."/>
        </authorList>
    </citation>
    <scope>NUCLEOTIDE SEQUENCE</scope>
    <source>
        <strain evidence="4">DMG-N-6</strain>
    </source>
</reference>
<dbReference type="RefSeq" id="WP_202687677.1">
    <property type="nucleotide sequence ID" value="NZ_JAESVN010000002.1"/>
</dbReference>
<proteinExistence type="inferred from homology"/>
<dbReference type="CDD" id="cd06223">
    <property type="entry name" value="PRTases_typeI"/>
    <property type="match status" value="1"/>
</dbReference>
<sequence>MGLQAVLRMIYPPQCIGCGEMVTSDFGLCGACWRQVHFLSGLVCDTCGTALPGQDPGHAVHCDDCLAIARPWSQGRAALAYRGMGRALVLRLKHGDRQDIVRPAADWMHRAARPLLKPGMIAAPVPLHWTRLLRRRFNQSALLSAALARLAGIGHCPDLLQRIQRTGSQDGRDRDARFANLSGAIRAHPRRAARMQGRPVLLVDDVMTSGATLTASAQACLDAGASDVAVVVLARVAKDT</sequence>
<dbReference type="Pfam" id="PF00156">
    <property type="entry name" value="Pribosyltran"/>
    <property type="match status" value="1"/>
</dbReference>
<evidence type="ECO:0000313" key="5">
    <source>
        <dbReference type="Proteomes" id="UP000648908"/>
    </source>
</evidence>
<name>A0A8K0V833_9RHOB</name>
<dbReference type="AlphaFoldDB" id="A0A8K0V833"/>
<dbReference type="InterPro" id="IPR029057">
    <property type="entry name" value="PRTase-like"/>
</dbReference>
<protein>
    <submittedName>
        <fullName evidence="4">ComF family protein</fullName>
    </submittedName>
</protein>
<dbReference type="Pfam" id="PF18912">
    <property type="entry name" value="DZR_2"/>
    <property type="match status" value="1"/>
</dbReference>
<evidence type="ECO:0000259" key="2">
    <source>
        <dbReference type="Pfam" id="PF00156"/>
    </source>
</evidence>
<evidence type="ECO:0000313" key="4">
    <source>
        <dbReference type="EMBL" id="MBL4916871.1"/>
    </source>
</evidence>
<feature type="domain" description="Double zinc ribbon" evidence="3">
    <location>
        <begin position="6"/>
        <end position="66"/>
    </location>
</feature>
<accession>A0A8K0V833</accession>
<comment type="caution">
    <text evidence="4">The sequence shown here is derived from an EMBL/GenBank/DDBJ whole genome shotgun (WGS) entry which is preliminary data.</text>
</comment>
<dbReference type="InterPro" id="IPR044005">
    <property type="entry name" value="DZR_2"/>
</dbReference>
<keyword evidence="5" id="KW-1185">Reference proteome</keyword>
<evidence type="ECO:0000259" key="3">
    <source>
        <dbReference type="Pfam" id="PF18912"/>
    </source>
</evidence>
<comment type="similarity">
    <text evidence="1">Belongs to the ComF/GntX family.</text>
</comment>
<dbReference type="PANTHER" id="PTHR47505:SF1">
    <property type="entry name" value="DNA UTILIZATION PROTEIN YHGH"/>
    <property type="match status" value="1"/>
</dbReference>
<organism evidence="4 5">
    <name type="scientific">Szabonella alba</name>
    <dbReference type="NCBI Taxonomy" id="2804194"/>
    <lineage>
        <taxon>Bacteria</taxon>
        <taxon>Pseudomonadati</taxon>
        <taxon>Pseudomonadota</taxon>
        <taxon>Alphaproteobacteria</taxon>
        <taxon>Rhodobacterales</taxon>
        <taxon>Paracoccaceae</taxon>
        <taxon>Szabonella</taxon>
    </lineage>
</organism>
<dbReference type="SUPFAM" id="SSF53271">
    <property type="entry name" value="PRTase-like"/>
    <property type="match status" value="1"/>
</dbReference>
<gene>
    <name evidence="4" type="ORF">JL811_06505</name>
</gene>
<dbReference type="InterPro" id="IPR051910">
    <property type="entry name" value="ComF/GntX_DNA_util-trans"/>
</dbReference>
<dbReference type="Proteomes" id="UP000648908">
    <property type="component" value="Unassembled WGS sequence"/>
</dbReference>
<dbReference type="Gene3D" id="3.40.50.2020">
    <property type="match status" value="1"/>
</dbReference>
<dbReference type="EMBL" id="JAESVN010000002">
    <property type="protein sequence ID" value="MBL4916871.1"/>
    <property type="molecule type" value="Genomic_DNA"/>
</dbReference>